<dbReference type="OrthoDB" id="14717at2759"/>
<organism evidence="1 2">
    <name type="scientific">Homo sapiens</name>
    <name type="common">Human</name>
    <dbReference type="NCBI Taxonomy" id="9606"/>
    <lineage>
        <taxon>Eukaryota</taxon>
        <taxon>Metazoa</taxon>
        <taxon>Chordata</taxon>
        <taxon>Craniata</taxon>
        <taxon>Vertebrata</taxon>
        <taxon>Euteleostomi</taxon>
        <taxon>Mammalia</taxon>
        <taxon>Eutheria</taxon>
        <taxon>Euarchontoglires</taxon>
        <taxon>Primates</taxon>
        <taxon>Haplorrhini</taxon>
        <taxon>Catarrhini</taxon>
        <taxon>Hominidae</taxon>
        <taxon>Homo</taxon>
    </lineage>
</organism>
<dbReference type="Bgee" id="ENSG00000169379">
    <property type="expression patterns" value="Expressed in secondary oocyte and 168 other cell types or tissues"/>
</dbReference>
<reference evidence="1 2" key="2">
    <citation type="journal article" date="2004" name="Nature">
        <title>Finishing the euchromatic sequence of the human genome.</title>
        <authorList>
            <consortium name="International Human Genome Sequencing Consortium"/>
        </authorList>
    </citation>
    <scope>NUCLEOTIDE SEQUENCE [LARGE SCALE GENOMIC DNA]</scope>
</reference>
<protein>
    <submittedName>
        <fullName evidence="1">ADP ribosylation factor like GTPase 13B</fullName>
    </submittedName>
    <submittedName>
        <fullName evidence="1">ARF like GTPase 13B</fullName>
    </submittedName>
</protein>
<keyword evidence="2" id="KW-1185">Reference proteome</keyword>
<proteinExistence type="predicted"/>
<dbReference type="OpenTargets" id="ENSG00000169379"/>
<dbReference type="AlphaFoldDB" id="A0A7P0T8M9"/>
<reference evidence="1" key="4">
    <citation type="submission" date="2025-08" db="UniProtKB">
        <authorList>
            <consortium name="Ensembl"/>
        </authorList>
    </citation>
    <scope>IDENTIFICATION</scope>
</reference>
<name>A0A7P0T8M9_HUMAN</name>
<reference evidence="1" key="5">
    <citation type="submission" date="2025-09" db="UniProtKB">
        <authorList>
            <consortium name="Ensembl"/>
        </authorList>
    </citation>
    <scope>IDENTIFICATION</scope>
</reference>
<dbReference type="Ensembl" id="ENST00000681247.1">
    <property type="protein sequence ID" value="ENSP00000505168.1"/>
    <property type="gene ID" value="ENSG00000169379.17"/>
</dbReference>
<dbReference type="GeneTree" id="ENSGT00940000156365"/>
<gene>
    <name evidence="1" type="primary">ARL13B</name>
</gene>
<dbReference type="EMBL" id="AC117474">
    <property type="status" value="NOT_ANNOTATED_CDS"/>
    <property type="molecule type" value="Genomic_DNA"/>
</dbReference>
<dbReference type="HGNC" id="HGNC:25419">
    <property type="gene designation" value="ARL13B"/>
</dbReference>
<evidence type="ECO:0000313" key="2">
    <source>
        <dbReference type="Proteomes" id="UP000005640"/>
    </source>
</evidence>
<reference evidence="1 2" key="1">
    <citation type="journal article" date="2001" name="Nature">
        <title>Initial sequencing and analysis of the human genome.</title>
        <authorList>
            <consortium name="International Human Genome Sequencing Consortium"/>
            <person name="Lander E.S."/>
            <person name="Linton L.M."/>
            <person name="Birren B."/>
            <person name="Nusbaum C."/>
            <person name="Zody M.C."/>
            <person name="Baldwin J."/>
            <person name="Devon K."/>
            <person name="Dewar K."/>
            <person name="Doyle M."/>
            <person name="FitzHugh W."/>
            <person name="Funke R."/>
            <person name="Gage D."/>
            <person name="Harris K."/>
            <person name="Heaford A."/>
            <person name="Howland J."/>
            <person name="Kann L."/>
            <person name="Lehoczky J."/>
            <person name="LeVine R."/>
            <person name="McEwan P."/>
            <person name="McKernan K."/>
            <person name="Meldrim J."/>
            <person name="Mesirov J.P."/>
            <person name="Miranda C."/>
            <person name="Morris W."/>
            <person name="Naylor J."/>
            <person name="Raymond C."/>
            <person name="Rosetti M."/>
            <person name="Santos R."/>
            <person name="Sheridan A."/>
            <person name="Sougnez C."/>
            <person name="Stange-Thomann N."/>
            <person name="Stojanovic N."/>
            <person name="Subramanian A."/>
            <person name="Wyman D."/>
            <person name="Rogers J."/>
            <person name="Sulston J."/>
            <person name="Ainscough R."/>
            <person name="Beck S."/>
            <person name="Bentley D."/>
            <person name="Burton J."/>
            <person name="Clee C."/>
            <person name="Carter N."/>
            <person name="Coulson A."/>
            <person name="Deadman R."/>
            <person name="Deloukas P."/>
            <person name="Dunham A."/>
            <person name="Dunham I."/>
            <person name="Durbin R."/>
            <person name="French L."/>
            <person name="Grafham D."/>
            <person name="Gregory S."/>
            <person name="Hubbard T."/>
            <person name="Humphray S."/>
            <person name="Hunt A."/>
            <person name="Jones M."/>
            <person name="Lloyd C."/>
            <person name="McMurray A."/>
            <person name="Matthews L."/>
            <person name="Mercer S."/>
            <person name="Milne S."/>
            <person name="Mullikin J.C."/>
            <person name="Mungall A."/>
            <person name="Plumb R."/>
            <person name="Ross M."/>
            <person name="Shownkeen R."/>
            <person name="Sims S."/>
            <person name="Waterston R.H."/>
            <person name="Wilson R.K."/>
            <person name="Hillier L.W."/>
            <person name="McPherson J.D."/>
            <person name="Marra M.A."/>
            <person name="Mardis E.R."/>
            <person name="Fulton L.A."/>
            <person name="Chinwalla A.T."/>
            <person name="Pepin K.H."/>
            <person name="Gish W.R."/>
            <person name="Chissoe S.L."/>
            <person name="Wendl M.C."/>
            <person name="Delehaunty K.D."/>
            <person name="Miner T.L."/>
            <person name="Delehaunty A."/>
            <person name="Kramer J.B."/>
            <person name="Cook L.L."/>
            <person name="Fulton R.S."/>
            <person name="Johnson D.L."/>
            <person name="Minx P.J."/>
            <person name="Clifton S.W."/>
            <person name="Hawkins T."/>
            <person name="Branscomb E."/>
            <person name="Predki P."/>
            <person name="Richardson P."/>
            <person name="Wenning S."/>
            <person name="Slezak T."/>
            <person name="Doggett N."/>
            <person name="Cheng J.F."/>
            <person name="Olsen A."/>
            <person name="Lucas S."/>
            <person name="Elkin C."/>
            <person name="Uberbacher E."/>
            <person name="Frazier M."/>
            <person name="Gibbs R.A."/>
            <person name="Muzny D.M."/>
            <person name="Scherer S.E."/>
            <person name="Bouck J.B."/>
            <person name="Sodergren E.J."/>
            <person name="Worley K.C."/>
            <person name="Rives C.M."/>
            <person name="Gorrell J.H."/>
            <person name="Metzker M.L."/>
            <person name="Naylor S.L."/>
            <person name="Kucherlapati R.S."/>
            <person name="Nelson D.L."/>
            <person name="Weinstock G.M."/>
            <person name="Sakaki Y."/>
            <person name="Fujiyama A."/>
            <person name="Hattori M."/>
            <person name="Yada T."/>
            <person name="Toyoda A."/>
            <person name="Itoh T."/>
            <person name="Kawagoe C."/>
            <person name="Watanabe H."/>
            <person name="Totoki Y."/>
            <person name="Taylor T."/>
            <person name="Weissenbach J."/>
            <person name="Heilig R."/>
            <person name="Saurin W."/>
            <person name="Artiguenave F."/>
            <person name="Brottier P."/>
            <person name="Bruls T."/>
            <person name="Pelletier E."/>
            <person name="Robert C."/>
            <person name="Wincker P."/>
            <person name="Smith D.R."/>
            <person name="Doucette-Stamm L."/>
            <person name="Rubenfield M."/>
            <person name="Weinstock K."/>
            <person name="Lee H.M."/>
            <person name="Dubois J."/>
            <person name="Rosenthal A."/>
            <person name="Platzer M."/>
            <person name="Nyakatura G."/>
            <person name="Taudien S."/>
            <person name="Rump A."/>
            <person name="Yang H."/>
            <person name="Yu J."/>
            <person name="Wang J."/>
            <person name="Huang G."/>
            <person name="Gu J."/>
            <person name="Hood L."/>
            <person name="Rowen L."/>
            <person name="Madan A."/>
            <person name="Qin S."/>
            <person name="Davis R.W."/>
            <person name="Federspiel N.A."/>
            <person name="Abola A.P."/>
            <person name="Proctor M.J."/>
            <person name="Myers R.M."/>
            <person name="Schmutz J."/>
            <person name="Dickson M."/>
            <person name="Grimwood J."/>
            <person name="Cox D.R."/>
            <person name="Olson M.V."/>
            <person name="Kaul R."/>
            <person name="Raymond C."/>
            <person name="Shimizu N."/>
            <person name="Kawasaki K."/>
            <person name="Minoshima S."/>
            <person name="Evans G.A."/>
            <person name="Athanasiou M."/>
            <person name="Schultz R."/>
            <person name="Roe B.A."/>
            <person name="Chen F."/>
            <person name="Pan H."/>
            <person name="Ramser J."/>
            <person name="Lehrach H."/>
            <person name="Reinhardt R."/>
            <person name="McCombie W.R."/>
            <person name="de la Bastide M."/>
            <person name="Dedhia N."/>
            <person name="Blocker H."/>
            <person name="Hornischer K."/>
            <person name="Nordsiek G."/>
            <person name="Agarwala R."/>
            <person name="Aravind L."/>
            <person name="Bailey J.A."/>
            <person name="Bateman A."/>
            <person name="Batzoglou S."/>
            <person name="Birney E."/>
            <person name="Bork P."/>
            <person name="Brown D.G."/>
            <person name="Burge C.B."/>
            <person name="Cerutti L."/>
            <person name="Chen H.C."/>
            <person name="Church D."/>
            <person name="Clamp M."/>
            <person name="Copley R.R."/>
            <person name="Doerks T."/>
            <person name="Eddy S.R."/>
            <person name="Eichler E.E."/>
            <person name="Furey T.S."/>
            <person name="Galagan J."/>
            <person name="Gilbert J.G."/>
            <person name="Harmon C."/>
            <person name="Hayashizaki Y."/>
            <person name="Haussler D."/>
            <person name="Hermjakob H."/>
            <person name="Hokamp K."/>
            <person name="Jang W."/>
            <person name="Johnson L.S."/>
            <person name="Jones T.A."/>
            <person name="Kasif S."/>
            <person name="Kaspryzk A."/>
            <person name="Kennedy S."/>
            <person name="Kent W.J."/>
            <person name="Kitts P."/>
            <person name="Koonin E.V."/>
            <person name="Korf I."/>
            <person name="Kulp D."/>
            <person name="Lancet D."/>
            <person name="Lowe T.M."/>
            <person name="McLysaght A."/>
            <person name="Mikkelsen T."/>
            <person name="Moran J.V."/>
            <person name="Mulder N."/>
            <person name="Pollara V.J."/>
            <person name="Ponting C.P."/>
            <person name="Schuler G."/>
            <person name="Schultz J."/>
            <person name="Slater G."/>
            <person name="Smit A.F."/>
            <person name="Stupka E."/>
            <person name="Szustakowski J."/>
            <person name="Thierry-Mieg D."/>
            <person name="Thierry-Mieg J."/>
            <person name="Wagner L."/>
            <person name="Wallis J."/>
            <person name="Wheeler R."/>
            <person name="Williams A."/>
            <person name="Wolf Y.I."/>
            <person name="Wolfe K.H."/>
            <person name="Yang S.P."/>
            <person name="Yeh R.F."/>
            <person name="Collins F."/>
            <person name="Guyer M.S."/>
            <person name="Peterson J."/>
            <person name="Felsenfeld A."/>
            <person name="Wetterstrand K.A."/>
            <person name="Patrinos A."/>
            <person name="Morgan M.J."/>
            <person name="de Jong P."/>
            <person name="Catanese J.J."/>
            <person name="Osoegawa K."/>
            <person name="Shizuya H."/>
            <person name="Choi S."/>
            <person name="Chen Y.J."/>
        </authorList>
    </citation>
    <scope>NUCLEOTIDE SEQUENCE [LARGE SCALE GENOMIC DNA]</scope>
</reference>
<dbReference type="SMR" id="A0A7P0T8M9"/>
<sequence>MFSLMASCCGWFKRWREPVRNHVQQSRGMERKLTSPLKKAFIGCYMLLQETLMP</sequence>
<evidence type="ECO:0000313" key="1">
    <source>
        <dbReference type="Ensembl" id="ENSP00000505168.1"/>
    </source>
</evidence>
<dbReference type="EMBL" id="AC130896">
    <property type="status" value="NOT_ANNOTATED_CDS"/>
    <property type="molecule type" value="Genomic_DNA"/>
</dbReference>
<accession>A0A7P0T8M9</accession>
<dbReference type="Proteomes" id="UP000005640">
    <property type="component" value="Chromosome 3"/>
</dbReference>
<reference evidence="1 2" key="3">
    <citation type="journal article" date="2006" name="Nature">
        <title>The DNA sequence, annotation and analysis of human chromosome 3.</title>
        <authorList>
            <person name="Muzny D.M."/>
            <person name="Scherer S.E."/>
            <person name="Kaul R."/>
            <person name="Wang J."/>
            <person name="Yu J."/>
            <person name="Sudbrak R."/>
            <person name="Buhay C.J."/>
            <person name="Chen R."/>
            <person name="Cree A."/>
            <person name="Ding Y."/>
            <person name="Dugan-Rocha S."/>
            <person name="Gill R."/>
            <person name="Gunaratne P."/>
            <person name="Harris R.A."/>
            <person name="Hawes A.C."/>
            <person name="Hernandez J."/>
            <person name="Hodgson A.V."/>
            <person name="Hume J."/>
            <person name="Jackson A."/>
            <person name="Khan Z.M."/>
            <person name="Kovar-Smith C."/>
            <person name="Lewis L.R."/>
            <person name="Lozado R.J."/>
            <person name="Metzker M.L."/>
            <person name="Milosavljevic A."/>
            <person name="Miner G.R."/>
            <person name="Morgan M.B."/>
            <person name="Nazareth L.V."/>
            <person name="Scott G."/>
            <person name="Sodergren E."/>
            <person name="Song X.Z."/>
            <person name="Steffen D."/>
            <person name="Wei S."/>
            <person name="Wheeler D.A."/>
            <person name="Wright M.W."/>
            <person name="Worley K.C."/>
            <person name="Yuan Y."/>
            <person name="Zhang Z."/>
            <person name="Adams C.Q."/>
            <person name="Ansari-Lari M.A."/>
            <person name="Ayele M."/>
            <person name="Brown M.J."/>
            <person name="Chen G."/>
            <person name="Chen Z."/>
            <person name="Clendenning J."/>
            <person name="Clerc-Blankenburg K.P."/>
            <person name="Chen R."/>
            <person name="Chen Z."/>
            <person name="Davis C."/>
            <person name="Delgado O."/>
            <person name="Dinh H.H."/>
            <person name="Dong W."/>
            <person name="Draper H."/>
            <person name="Ernst S."/>
            <person name="Fu G."/>
            <person name="Gonzalez-Garay M.L."/>
            <person name="Garcia D.K."/>
            <person name="Gillett W."/>
            <person name="Gu J."/>
            <person name="Hao B."/>
            <person name="Haugen E."/>
            <person name="Havlak P."/>
            <person name="He X."/>
            <person name="Hennig S."/>
            <person name="Hu S."/>
            <person name="Huang W."/>
            <person name="Jackson L.R."/>
            <person name="Jacob L.S."/>
            <person name="Kelly S.H."/>
            <person name="Kube M."/>
            <person name="Levy R."/>
            <person name="Li Z."/>
            <person name="Liu B."/>
            <person name="Liu J."/>
            <person name="Liu W."/>
            <person name="Lu J."/>
            <person name="Maheshwari M."/>
            <person name="Nguyen B.V."/>
            <person name="Okwuonu G.O."/>
            <person name="Palmeiri A."/>
            <person name="Pasternak S."/>
            <person name="Perez L.M."/>
            <person name="Phelps K.A."/>
            <person name="Plopper F.J."/>
            <person name="Qiang B."/>
            <person name="Raymond C."/>
            <person name="Rodriguez R."/>
            <person name="Saenphimmachak C."/>
            <person name="Santibanez J."/>
            <person name="Shen H."/>
            <person name="Shen Y."/>
            <person name="Subramanian S."/>
            <person name="Tabor P.E."/>
            <person name="Verduzco D."/>
            <person name="Waldron L."/>
            <person name="Wang J."/>
            <person name="Wang J."/>
            <person name="Wang Q."/>
            <person name="Williams G.A."/>
            <person name="Wong G.K."/>
            <person name="Yao Z."/>
            <person name="Zhang J."/>
            <person name="Zhang X."/>
            <person name="Zhao G."/>
            <person name="Zhou J."/>
            <person name="Zhou Y."/>
            <person name="Nelson D."/>
            <person name="Lehrach H."/>
            <person name="Reinhardt R."/>
            <person name="Naylor S.L."/>
            <person name="Yang H."/>
            <person name="Olson M."/>
            <person name="Weinstock G."/>
            <person name="Gibbs R.A."/>
        </authorList>
    </citation>
    <scope>NUCLEOTIDE SEQUENCE [LARGE SCALE GENOMIC DNA]</scope>
</reference>